<dbReference type="PANTHER" id="PTHR32039">
    <property type="entry name" value="MAGNESIUM-CHELATASE SUBUNIT CHLI"/>
    <property type="match status" value="1"/>
</dbReference>
<evidence type="ECO:0000256" key="1">
    <source>
        <dbReference type="ARBA" id="ARBA00006354"/>
    </source>
</evidence>
<dbReference type="InterPro" id="IPR000523">
    <property type="entry name" value="Mg_chelatse_chII-like_cat_dom"/>
</dbReference>
<dbReference type="NCBIfam" id="TIGR00368">
    <property type="entry name" value="YifB family Mg chelatase-like AAA ATPase"/>
    <property type="match status" value="1"/>
</dbReference>
<dbReference type="PANTHER" id="PTHR32039:SF7">
    <property type="entry name" value="COMPETENCE PROTEIN COMM"/>
    <property type="match status" value="1"/>
</dbReference>
<comment type="similarity">
    <text evidence="1">Belongs to the Mg-chelatase subunits D/I family. ComM subfamily.</text>
</comment>
<dbReference type="Gene3D" id="3.40.50.300">
    <property type="entry name" value="P-loop containing nucleotide triphosphate hydrolases"/>
    <property type="match status" value="1"/>
</dbReference>
<dbReference type="AlphaFoldDB" id="H5SE90"/>
<dbReference type="Gene3D" id="3.30.230.10">
    <property type="match status" value="1"/>
</dbReference>
<dbReference type="InterPro" id="IPR045006">
    <property type="entry name" value="CHLI-like"/>
</dbReference>
<dbReference type="InterPro" id="IPR003593">
    <property type="entry name" value="AAA+_ATPase"/>
</dbReference>
<dbReference type="CDD" id="cd00009">
    <property type="entry name" value="AAA"/>
    <property type="match status" value="1"/>
</dbReference>
<reference evidence="3" key="1">
    <citation type="journal article" date="2005" name="Environ. Microbiol.">
        <title>Genetic and functional properties of uncultivated thermophilic crenarchaeotes from a subsurface gold mine as revealed by analysis of genome fragments.</title>
        <authorList>
            <person name="Nunoura T."/>
            <person name="Hirayama H."/>
            <person name="Takami H."/>
            <person name="Oida H."/>
            <person name="Nishi S."/>
            <person name="Shimamura S."/>
            <person name="Suzuki Y."/>
            <person name="Inagaki F."/>
            <person name="Takai K."/>
            <person name="Nealson K.H."/>
            <person name="Horikoshi K."/>
        </authorList>
    </citation>
    <scope>NUCLEOTIDE SEQUENCE</scope>
</reference>
<protein>
    <submittedName>
        <fullName evidence="3">Mg chelatase, subunit ChlI</fullName>
    </submittedName>
</protein>
<dbReference type="GO" id="GO:0005524">
    <property type="term" value="F:ATP binding"/>
    <property type="evidence" value="ECO:0007669"/>
    <property type="project" value="InterPro"/>
</dbReference>
<gene>
    <name evidence="3" type="ORF">HGMM_F16E03C15</name>
</gene>
<evidence type="ECO:0000259" key="2">
    <source>
        <dbReference type="SMART" id="SM00382"/>
    </source>
</evidence>
<sequence length="541" mass="58971">MSYVWSPEDMARLERLLQRDHTLYGAVLIGLEGHLIEVQARAMEVLDEPESWALATKISGMATGSVREALDRISGALSKLGWAKTHVRILVNLGPADLPKWGTSLDLPLAIILLQAAGELPDLPEHQEADFLLFGELGIHGEVRRVRGALSLAFCARPGQKLIVPLGNEKECALIRAKPGHEGCGIYPVGLLEEAIEFFKGKRTLENALKQSIQFSPVVARSPDLGVIRGQEEAKEAAVIAAAGGHNLLLIGPPGEGKTLLANAMAGILPRLTDAEKVLLTKIYSACGELGNDGQAVTRRPFRAVHHTASTQGLIGGGSKEPRPGEITLAHLGVLFLDELAEFRGSTLDALRQPLEAGEITISRVQWSVTYPCQFTLVAAMNPCPCGYYGTEKCHCRITEVKRYQKRISGPILDRIDLQVTMKPLSLEERFTPTQQEVSPRLRALVERARERQARRFAGTGILFNAAIPAGQVMECCQFSSEGLEAYKQVVASNNISTRSMDRLAKVARTVADLSESDRVEARHVLKAARYVIGGLLRHGF</sequence>
<dbReference type="SUPFAM" id="SSF52540">
    <property type="entry name" value="P-loop containing nucleoside triphosphate hydrolases"/>
    <property type="match status" value="1"/>
</dbReference>
<dbReference type="Pfam" id="PF01078">
    <property type="entry name" value="Mg_chelatase"/>
    <property type="match status" value="1"/>
</dbReference>
<dbReference type="InterPro" id="IPR014721">
    <property type="entry name" value="Ribsml_uS5_D2-typ_fold_subgr"/>
</dbReference>
<dbReference type="InterPro" id="IPR027417">
    <property type="entry name" value="P-loop_NTPase"/>
</dbReference>
<dbReference type="EMBL" id="AP011690">
    <property type="protein sequence ID" value="BAL54476.1"/>
    <property type="molecule type" value="Genomic_DNA"/>
</dbReference>
<dbReference type="InterPro" id="IPR025158">
    <property type="entry name" value="Mg_chelat-rel_C"/>
</dbReference>
<dbReference type="InterPro" id="IPR020568">
    <property type="entry name" value="Ribosomal_Su5_D2-typ_SF"/>
</dbReference>
<evidence type="ECO:0000313" key="3">
    <source>
        <dbReference type="EMBL" id="BAL54476.1"/>
    </source>
</evidence>
<dbReference type="Pfam" id="PF13335">
    <property type="entry name" value="Mg_chelatase_C"/>
    <property type="match status" value="1"/>
</dbReference>
<dbReference type="InterPro" id="IPR004482">
    <property type="entry name" value="Mg_chelat-rel"/>
</dbReference>
<feature type="domain" description="AAA+ ATPase" evidence="2">
    <location>
        <begin position="244"/>
        <end position="426"/>
    </location>
</feature>
<dbReference type="Pfam" id="PF13541">
    <property type="entry name" value="ChlI"/>
    <property type="match status" value="1"/>
</dbReference>
<dbReference type="SMART" id="SM00382">
    <property type="entry name" value="AAA"/>
    <property type="match status" value="1"/>
</dbReference>
<name>H5SE90_9BACT</name>
<proteinExistence type="inferred from homology"/>
<accession>H5SE90</accession>
<dbReference type="SUPFAM" id="SSF54211">
    <property type="entry name" value="Ribosomal protein S5 domain 2-like"/>
    <property type="match status" value="1"/>
</dbReference>
<reference evidence="3" key="2">
    <citation type="journal article" date="2012" name="PLoS ONE">
        <title>A Deeply Branching Thermophilic Bacterium with an Ancient Acetyl-CoA Pathway Dominates a Subsurface Ecosystem.</title>
        <authorList>
            <person name="Takami H."/>
            <person name="Noguchi H."/>
            <person name="Takaki Y."/>
            <person name="Uchiyama I."/>
            <person name="Toyoda A."/>
            <person name="Nishi S."/>
            <person name="Chee G.-J."/>
            <person name="Arai W."/>
            <person name="Nunoura T."/>
            <person name="Itoh T."/>
            <person name="Hattori M."/>
            <person name="Takai K."/>
        </authorList>
    </citation>
    <scope>NUCLEOTIDE SEQUENCE</scope>
</reference>
<organism evidence="3">
    <name type="scientific">uncultured Planctomycetota bacterium</name>
    <dbReference type="NCBI Taxonomy" id="120965"/>
    <lineage>
        <taxon>Bacteria</taxon>
        <taxon>Pseudomonadati</taxon>
        <taxon>Planctomycetota</taxon>
        <taxon>environmental samples</taxon>
    </lineage>
</organism>